<proteinExistence type="predicted"/>
<dbReference type="AlphaFoldDB" id="A0A2K8T7K9"/>
<evidence type="ECO:0000313" key="2">
    <source>
        <dbReference type="Proteomes" id="UP000232003"/>
    </source>
</evidence>
<protein>
    <submittedName>
        <fullName evidence="1">Uncharacterized protein</fullName>
    </submittedName>
</protein>
<dbReference type="EMBL" id="CP024791">
    <property type="protein sequence ID" value="AUB43651.1"/>
    <property type="molecule type" value="Genomic_DNA"/>
</dbReference>
<geneLocation type="plasmid" evidence="2">
    <name>pnfsy06</name>
</geneLocation>
<name>A0A2K8T7K9_9NOSO</name>
<dbReference type="KEGG" id="nfl:COO91_09835"/>
<keyword evidence="1" id="KW-0614">Plasmid</keyword>
<gene>
    <name evidence="1" type="ORF">COO91_09835</name>
</gene>
<evidence type="ECO:0000313" key="1">
    <source>
        <dbReference type="EMBL" id="AUB43651.1"/>
    </source>
</evidence>
<keyword evidence="2" id="KW-1185">Reference proteome</keyword>
<sequence>MIKSLYNLNWVVRHHRAKTLFQGNNYDAISFAMPPAIAPLR</sequence>
<accession>A0A2K8T7K9</accession>
<organism evidence="1 2">
    <name type="scientific">Nostoc flagelliforme CCNUN1</name>
    <dbReference type="NCBI Taxonomy" id="2038116"/>
    <lineage>
        <taxon>Bacteria</taxon>
        <taxon>Bacillati</taxon>
        <taxon>Cyanobacteriota</taxon>
        <taxon>Cyanophyceae</taxon>
        <taxon>Nostocales</taxon>
        <taxon>Nostocaceae</taxon>
        <taxon>Nostoc</taxon>
    </lineage>
</organism>
<dbReference type="Proteomes" id="UP000232003">
    <property type="component" value="Plasmid pNFSY06"/>
</dbReference>
<reference evidence="1 2" key="1">
    <citation type="submission" date="2017-11" db="EMBL/GenBank/DDBJ databases">
        <title>Complete genome of a free-living desiccation-tolerant cyanobacterium and its photosynthetic adaptation to extreme terrestrial habitat.</title>
        <authorList>
            <person name="Shang J."/>
        </authorList>
    </citation>
    <scope>NUCLEOTIDE SEQUENCE [LARGE SCALE GENOMIC DNA]</scope>
    <source>
        <strain evidence="1 2">CCNUN1</strain>
        <plasmid evidence="2">pnfsy06</plasmid>
    </source>
</reference>